<protein>
    <submittedName>
        <fullName evidence="1">Uncharacterized protein</fullName>
    </submittedName>
</protein>
<accession>A0ABP1U670</accession>
<organism evidence="1 2">
    <name type="scientific">Glutamicibacter arilaitensis (strain DSM 16368 / CIP 108037 / IAM 15318 / JCM 13566 / NCIMB 14258 / Re117)</name>
    <name type="common">Arthrobacter arilaitensis</name>
    <dbReference type="NCBI Taxonomy" id="861360"/>
    <lineage>
        <taxon>Bacteria</taxon>
        <taxon>Bacillati</taxon>
        <taxon>Actinomycetota</taxon>
        <taxon>Actinomycetes</taxon>
        <taxon>Micrococcales</taxon>
        <taxon>Micrococcaceae</taxon>
        <taxon>Glutamicibacter</taxon>
    </lineage>
</organism>
<dbReference type="Proteomes" id="UP000006878">
    <property type="component" value="Chromosome"/>
</dbReference>
<reference evidence="2" key="2">
    <citation type="submission" date="2010-07" db="EMBL/GenBank/DDBJ databases">
        <title>Complete genome sequence of Arthrobacter arilaitensis (strain DSM 16368 / CIP 108037 / JCM 13566 / Re117).</title>
        <authorList>
            <person name="Genoscope."/>
        </authorList>
    </citation>
    <scope>NUCLEOTIDE SEQUENCE [LARGE SCALE GENOMIC DNA]</scope>
    <source>
        <strain evidence="2">DSM 16368 / CIP 108037 / IAM 15318 / JCM 13566 / Re117</strain>
    </source>
</reference>
<proteinExistence type="predicted"/>
<evidence type="ECO:0000313" key="2">
    <source>
        <dbReference type="Proteomes" id="UP000006878"/>
    </source>
</evidence>
<dbReference type="EMBL" id="FQ311875">
    <property type="protein sequence ID" value="CBT76259.1"/>
    <property type="molecule type" value="Genomic_DNA"/>
</dbReference>
<reference evidence="2" key="1">
    <citation type="journal article" date="2010" name="PLoS ONE">
        <title>The Arthrobacter arilaitensis Re117 genome sequence reveals its genetic adaptation to the surface of cheese.</title>
        <authorList>
            <person name="Monnet C."/>
            <person name="Loux V."/>
            <person name="Gibrat J.F."/>
            <person name="Spinnler E."/>
            <person name="Barbe V."/>
            <person name="Vacherie B."/>
            <person name="Gavory F."/>
            <person name="Gourbeyre E."/>
            <person name="Siguier P."/>
            <person name="Chandler M."/>
            <person name="Elleuch R."/>
            <person name="Irlinger F."/>
            <person name="Vallaeys T."/>
        </authorList>
    </citation>
    <scope>NUCLEOTIDE SEQUENCE</scope>
    <source>
        <strain evidence="2">DSM 16368 / CIP 108037 / IAM 15318 / JCM 13566 / Re117</strain>
    </source>
</reference>
<keyword evidence="2" id="KW-1185">Reference proteome</keyword>
<gene>
    <name evidence="1" type="ordered locus">AARI_20410</name>
</gene>
<sequence length="62" mass="6889">MDGVYAVVVECQPKLQGVHVPPRHRRRVYLSLAPAEKAVERARVAGLRATLTLYRLTPAGHN</sequence>
<name>A0ABP1U670_GLUAR</name>
<evidence type="ECO:0000313" key="1">
    <source>
        <dbReference type="EMBL" id="CBT76259.1"/>
    </source>
</evidence>